<dbReference type="CDD" id="cd13132">
    <property type="entry name" value="MATE_eukaryotic"/>
    <property type="match status" value="1"/>
</dbReference>
<feature type="transmembrane region" description="Helical" evidence="7">
    <location>
        <begin position="520"/>
        <end position="540"/>
    </location>
</feature>
<dbReference type="STRING" id="5454.A0A162Z828"/>
<sequence length="697" mass="74817">MDMAADACASYTLSQSGCPGQLVAQQEHQSAHGCRNSRHVRNTTRCASWTSSEIGLNSHKAQQSRIMDKRILTNRTPALKTPQNGKQHAIARAARLTPSKAQSTGIIAAAKADNRSRAVAMRRGPSNGGAKAAHGAQSSPPSPDLCAASDVEAGLKNEVSFDEYTDISSLVLNFVPCPFVSSCPSIGKSKSKSKRKKMDASVGPRRFSTSGEERDGLLSDARKSSQQYGTLPDASELERLVSPNGTVELHTTAGTEAKILFKSSVPLMLTYLLQYNFSLVTIFVVGHIGTDELAIASLASMTANITGLAVYEGLATSLDTLCAQAYGSGKKTLVGLHLQRMCLFMLLVTIPIGALWLTSGWILAALVPETELAHRAGQYLSLLLAGAPGYAIFEAGKRFTQAQGLFNASLFVLLIATPINIILNYIFVFVLEWDLAGAAVATVISNNTLPFLLWIYVYFVNPASLECWGGFSRSAFTHWGPMVKLAIPGIIMVETEWLAFDILTFSSTYLSTAHLAAQSIIMTMAVAIYHVPFSVGVAVSTRLGNLVGAGSLKAARIATKCYILTFLAIGLVDFVVLTACKDILPKAFTTDPVVQDIVSTVLPLLAVFQFCDSTTALVNALLRGLGKQAIGGWCNLFVYYVVAVPLALGLCFKADWKLLGLWTGCAVGSSCISVTEGVYMKFYNWEKAIEEAKGREE</sequence>
<dbReference type="InterPro" id="IPR045069">
    <property type="entry name" value="MATE_euk"/>
</dbReference>
<dbReference type="InterPro" id="IPR002528">
    <property type="entry name" value="MATE_fam"/>
</dbReference>
<keyword evidence="5 7" id="KW-0472">Membrane</keyword>
<feature type="compositionally biased region" description="Basic and acidic residues" evidence="6">
    <location>
        <begin position="211"/>
        <end position="223"/>
    </location>
</feature>
<evidence type="ECO:0000256" key="1">
    <source>
        <dbReference type="ARBA" id="ARBA00004141"/>
    </source>
</evidence>
<accession>A0A162Z828</accession>
<proteinExistence type="inferred from homology"/>
<feature type="transmembrane region" description="Helical" evidence="7">
    <location>
        <begin position="629"/>
        <end position="648"/>
    </location>
</feature>
<dbReference type="GO" id="GO:0015297">
    <property type="term" value="F:antiporter activity"/>
    <property type="evidence" value="ECO:0007669"/>
    <property type="project" value="InterPro"/>
</dbReference>
<dbReference type="EMBL" id="JYNV01000281">
    <property type="protein sequence ID" value="KZM20454.1"/>
    <property type="molecule type" value="Genomic_DNA"/>
</dbReference>
<keyword evidence="4 7" id="KW-1133">Transmembrane helix</keyword>
<protein>
    <submittedName>
        <fullName evidence="8">Antiporter</fullName>
    </submittedName>
</protein>
<feature type="transmembrane region" description="Helical" evidence="7">
    <location>
        <begin position="376"/>
        <end position="393"/>
    </location>
</feature>
<feature type="transmembrane region" description="Helical" evidence="7">
    <location>
        <begin position="561"/>
        <end position="580"/>
    </location>
</feature>
<dbReference type="GO" id="GO:0042910">
    <property type="term" value="F:xenobiotic transmembrane transporter activity"/>
    <property type="evidence" value="ECO:0007669"/>
    <property type="project" value="InterPro"/>
</dbReference>
<reference evidence="8 9" key="1">
    <citation type="journal article" date="2016" name="Sci. Rep.">
        <title>Draft genome sequencing and secretome analysis of fungal phytopathogen Ascochyta rabiei provides insight into the necrotrophic effector repertoire.</title>
        <authorList>
            <person name="Verma S."/>
            <person name="Gazara R.K."/>
            <person name="Nizam S."/>
            <person name="Parween S."/>
            <person name="Chattopadhyay D."/>
            <person name="Verma P.K."/>
        </authorList>
    </citation>
    <scope>NUCLEOTIDE SEQUENCE [LARGE SCALE GENOMIC DNA]</scope>
    <source>
        <strain evidence="8 9">ArDII</strain>
    </source>
</reference>
<evidence type="ECO:0000313" key="8">
    <source>
        <dbReference type="EMBL" id="KZM20454.1"/>
    </source>
</evidence>
<dbReference type="Proteomes" id="UP000076837">
    <property type="component" value="Unassembled WGS sequence"/>
</dbReference>
<comment type="similarity">
    <text evidence="2">Belongs to the multi antimicrobial extrusion (MATE) (TC 2.A.66.1) family.</text>
</comment>
<feature type="transmembrane region" description="Helical" evidence="7">
    <location>
        <begin position="341"/>
        <end position="364"/>
    </location>
</feature>
<dbReference type="Pfam" id="PF01554">
    <property type="entry name" value="MatE"/>
    <property type="match status" value="2"/>
</dbReference>
<feature type="region of interest" description="Disordered" evidence="6">
    <location>
        <begin position="185"/>
        <end position="229"/>
    </location>
</feature>
<dbReference type="PANTHER" id="PTHR11206">
    <property type="entry name" value="MULTIDRUG RESISTANCE PROTEIN"/>
    <property type="match status" value="1"/>
</dbReference>
<evidence type="ECO:0000256" key="2">
    <source>
        <dbReference type="ARBA" id="ARBA00010199"/>
    </source>
</evidence>
<feature type="transmembrane region" description="Helical" evidence="7">
    <location>
        <begin position="483"/>
        <end position="500"/>
    </location>
</feature>
<keyword evidence="3 7" id="KW-0812">Transmembrane</keyword>
<feature type="transmembrane region" description="Helical" evidence="7">
    <location>
        <begin position="660"/>
        <end position="679"/>
    </location>
</feature>
<organism evidence="8 9">
    <name type="scientific">Didymella rabiei</name>
    <name type="common">Chickpea ascochyta blight fungus</name>
    <name type="synonym">Mycosphaerella rabiei</name>
    <dbReference type="NCBI Taxonomy" id="5454"/>
    <lineage>
        <taxon>Eukaryota</taxon>
        <taxon>Fungi</taxon>
        <taxon>Dikarya</taxon>
        <taxon>Ascomycota</taxon>
        <taxon>Pezizomycotina</taxon>
        <taxon>Dothideomycetes</taxon>
        <taxon>Pleosporomycetidae</taxon>
        <taxon>Pleosporales</taxon>
        <taxon>Pleosporineae</taxon>
        <taxon>Didymellaceae</taxon>
        <taxon>Ascochyta</taxon>
    </lineage>
</organism>
<comment type="subcellular location">
    <subcellularLocation>
        <location evidence="1">Membrane</location>
        <topology evidence="1">Multi-pass membrane protein</topology>
    </subcellularLocation>
</comment>
<comment type="caution">
    <text evidence="8">The sequence shown here is derived from an EMBL/GenBank/DDBJ whole genome shotgun (WGS) entry which is preliminary data.</text>
</comment>
<evidence type="ECO:0000313" key="9">
    <source>
        <dbReference type="Proteomes" id="UP000076837"/>
    </source>
</evidence>
<gene>
    <name evidence="8" type="ORF">ST47_g8515</name>
</gene>
<feature type="transmembrane region" description="Helical" evidence="7">
    <location>
        <begin position="405"/>
        <end position="431"/>
    </location>
</feature>
<dbReference type="GO" id="GO:0016020">
    <property type="term" value="C:membrane"/>
    <property type="evidence" value="ECO:0007669"/>
    <property type="project" value="UniProtKB-SubCell"/>
</dbReference>
<dbReference type="NCBIfam" id="TIGR00797">
    <property type="entry name" value="matE"/>
    <property type="match status" value="1"/>
</dbReference>
<name>A0A162Z828_DIDRA</name>
<dbReference type="GO" id="GO:1990961">
    <property type="term" value="P:xenobiotic detoxification by transmembrane export across the plasma membrane"/>
    <property type="evidence" value="ECO:0007669"/>
    <property type="project" value="InterPro"/>
</dbReference>
<evidence type="ECO:0000256" key="5">
    <source>
        <dbReference type="ARBA" id="ARBA00023136"/>
    </source>
</evidence>
<dbReference type="AlphaFoldDB" id="A0A162Z828"/>
<evidence type="ECO:0000256" key="3">
    <source>
        <dbReference type="ARBA" id="ARBA00022692"/>
    </source>
</evidence>
<evidence type="ECO:0000256" key="7">
    <source>
        <dbReference type="SAM" id="Phobius"/>
    </source>
</evidence>
<feature type="region of interest" description="Disordered" evidence="6">
    <location>
        <begin position="114"/>
        <end position="148"/>
    </location>
</feature>
<keyword evidence="9" id="KW-1185">Reference proteome</keyword>
<evidence type="ECO:0000256" key="4">
    <source>
        <dbReference type="ARBA" id="ARBA00022989"/>
    </source>
</evidence>
<evidence type="ECO:0000256" key="6">
    <source>
        <dbReference type="SAM" id="MobiDB-lite"/>
    </source>
</evidence>